<dbReference type="EMBL" id="FN654448">
    <property type="protein sequence ID" value="CBY33796.1"/>
    <property type="molecule type" value="Genomic_DNA"/>
</dbReference>
<dbReference type="Proteomes" id="UP000011014">
    <property type="component" value="Unassembled WGS sequence"/>
</dbReference>
<name>E4YE46_OIKDI</name>
<feature type="transmembrane region" description="Helical" evidence="1">
    <location>
        <begin position="128"/>
        <end position="150"/>
    </location>
</feature>
<reference evidence="2" key="1">
    <citation type="journal article" date="2010" name="Science">
        <title>Plasticity of animal genome architecture unmasked by rapid evolution of a pelagic tunicate.</title>
        <authorList>
            <person name="Denoeud F."/>
            <person name="Henriet S."/>
            <person name="Mungpakdee S."/>
            <person name="Aury J.M."/>
            <person name="Da Silva C."/>
            <person name="Brinkmann H."/>
            <person name="Mikhaleva J."/>
            <person name="Olsen L.C."/>
            <person name="Jubin C."/>
            <person name="Canestro C."/>
            <person name="Bouquet J.M."/>
            <person name="Danks G."/>
            <person name="Poulain J."/>
            <person name="Campsteijn C."/>
            <person name="Adamski M."/>
            <person name="Cross I."/>
            <person name="Yadetie F."/>
            <person name="Muffato M."/>
            <person name="Louis A."/>
            <person name="Butcher S."/>
            <person name="Tsagkogeorga G."/>
            <person name="Konrad A."/>
            <person name="Singh S."/>
            <person name="Jensen M.F."/>
            <person name="Cong E.H."/>
            <person name="Eikeseth-Otteraa H."/>
            <person name="Noel B."/>
            <person name="Anthouard V."/>
            <person name="Porcel B.M."/>
            <person name="Kachouri-Lafond R."/>
            <person name="Nishino A."/>
            <person name="Ugolini M."/>
            <person name="Chourrout P."/>
            <person name="Nishida H."/>
            <person name="Aasland R."/>
            <person name="Huzurbazar S."/>
            <person name="Westhof E."/>
            <person name="Delsuc F."/>
            <person name="Lehrach H."/>
            <person name="Reinhardt R."/>
            <person name="Weissenbach J."/>
            <person name="Roy S.W."/>
            <person name="Artiguenave F."/>
            <person name="Postlethwait J.H."/>
            <person name="Manak J.R."/>
            <person name="Thompson E.M."/>
            <person name="Jaillon O."/>
            <person name="Du Pasquier L."/>
            <person name="Boudinot P."/>
            <person name="Liberles D.A."/>
            <person name="Volff J.N."/>
            <person name="Philippe H."/>
            <person name="Lenhard B."/>
            <person name="Roest Crollius H."/>
            <person name="Wincker P."/>
            <person name="Chourrout D."/>
        </authorList>
    </citation>
    <scope>NUCLEOTIDE SEQUENCE [LARGE SCALE GENOMIC DNA]</scope>
</reference>
<accession>E4YE46</accession>
<gene>
    <name evidence="2" type="ORF">GSOID_T00021744001</name>
</gene>
<proteinExistence type="predicted"/>
<keyword evidence="1" id="KW-1133">Transmembrane helix</keyword>
<feature type="transmembrane region" description="Helical" evidence="1">
    <location>
        <begin position="88"/>
        <end position="116"/>
    </location>
</feature>
<evidence type="ECO:0000313" key="2">
    <source>
        <dbReference type="EMBL" id="CBY33796.1"/>
    </source>
</evidence>
<evidence type="ECO:0000256" key="1">
    <source>
        <dbReference type="SAM" id="Phobius"/>
    </source>
</evidence>
<feature type="transmembrane region" description="Helical" evidence="1">
    <location>
        <begin position="170"/>
        <end position="194"/>
    </location>
</feature>
<keyword evidence="1" id="KW-0812">Transmembrane</keyword>
<organism evidence="2">
    <name type="scientific">Oikopleura dioica</name>
    <name type="common">Tunicate</name>
    <dbReference type="NCBI Taxonomy" id="34765"/>
    <lineage>
        <taxon>Eukaryota</taxon>
        <taxon>Metazoa</taxon>
        <taxon>Chordata</taxon>
        <taxon>Tunicata</taxon>
        <taxon>Appendicularia</taxon>
        <taxon>Copelata</taxon>
        <taxon>Oikopleuridae</taxon>
        <taxon>Oikopleura</taxon>
    </lineage>
</organism>
<dbReference type="AlphaFoldDB" id="E4YE46"/>
<protein>
    <submittedName>
        <fullName evidence="2">Uncharacterized protein</fullName>
    </submittedName>
</protein>
<keyword evidence="1" id="KW-0472">Membrane</keyword>
<sequence>MDSSVRTGRKFKFHKRESLPGPNMKETGDQRKCLKEPILTSFCFCCSLSVGIMLLSLMLLSFDLASIIKTAKNMSSDEENHIPEVDHLIMVIGIVVGVFALFGHFGLFIASCLMAVPEKHRGFKRIGLLWIFLALLGLIYKVFAAAYVSLPSENYEFVFTIVDKEIIGTAGLVIQWSLTGVYILCYALGCVLVISQATALKNADFTQHVSHSLNTRPLSRPGSRQQKNHPQILSHADIHSSTLPTMRVLDCYPSSRPISRNATRLAIVATPVFDSTSYDEIYYDGIRPMVCLGERQLPVTTRNSYPEFHTLDAIRSIQ</sequence>
<feature type="transmembrane region" description="Helical" evidence="1">
    <location>
        <begin position="38"/>
        <end position="68"/>
    </location>
</feature>